<evidence type="ECO:0000313" key="3">
    <source>
        <dbReference type="RefSeq" id="XP_024599125.1"/>
    </source>
</evidence>
<protein>
    <submittedName>
        <fullName evidence="3">Uncharacterized protein LOC112398668</fullName>
    </submittedName>
</protein>
<dbReference type="KEGG" id="nasi:112398668"/>
<feature type="compositionally biased region" description="Low complexity" evidence="1">
    <location>
        <begin position="55"/>
        <end position="75"/>
    </location>
</feature>
<feature type="compositionally biased region" description="Gly residues" evidence="1">
    <location>
        <begin position="136"/>
        <end position="150"/>
    </location>
</feature>
<evidence type="ECO:0000256" key="1">
    <source>
        <dbReference type="SAM" id="MobiDB-lite"/>
    </source>
</evidence>
<proteinExistence type="predicted"/>
<feature type="region of interest" description="Disordered" evidence="1">
    <location>
        <begin position="1"/>
        <end position="198"/>
    </location>
</feature>
<gene>
    <name evidence="3" type="primary">LOC112398668</name>
</gene>
<dbReference type="Proteomes" id="UP000252040">
    <property type="component" value="Unplaced"/>
</dbReference>
<name>A0A341B8R4_NEOAA</name>
<dbReference type="GeneID" id="112398668"/>
<dbReference type="RefSeq" id="XP_024599125.1">
    <property type="nucleotide sequence ID" value="XM_024743357.1"/>
</dbReference>
<dbReference type="InParanoid" id="A0A341B8R4"/>
<reference evidence="3" key="1">
    <citation type="submission" date="2025-08" db="UniProtKB">
        <authorList>
            <consortium name="RefSeq"/>
        </authorList>
    </citation>
    <scope>IDENTIFICATION</scope>
    <source>
        <tissue evidence="3">Meat</tissue>
    </source>
</reference>
<accession>A0A341B8R4</accession>
<feature type="compositionally biased region" description="Pro residues" evidence="1">
    <location>
        <begin position="22"/>
        <end position="42"/>
    </location>
</feature>
<feature type="compositionally biased region" description="Basic residues" evidence="1">
    <location>
        <begin position="165"/>
        <end position="177"/>
    </location>
</feature>
<keyword evidence="2" id="KW-1185">Reference proteome</keyword>
<feature type="compositionally biased region" description="Low complexity" evidence="1">
    <location>
        <begin position="151"/>
        <end position="164"/>
    </location>
</feature>
<evidence type="ECO:0000313" key="2">
    <source>
        <dbReference type="Proteomes" id="UP000252040"/>
    </source>
</evidence>
<dbReference type="AlphaFoldDB" id="A0A341B8R4"/>
<sequence>MRVRAALRTLSPAPPRALGLRPGPPPSLGPGVPPEEFPPSARPPAGASRPPPPFSLSSRTRAALGGLRGRAAAARGGKGEQGEDLPRREARSSCSRESPPSLPPRKCGDGGGSGGETPVLQRHSALLHRPPRTGGDSSGAGAAGSIGAGSHGAEQAAGPASSRRSGMRGRAPRRPITTRRSQGPPRVGLPEPPAMGRPQTAFVTWEAVLLKLRP</sequence>
<organism evidence="2 3">
    <name type="scientific">Neophocaena asiaeorientalis asiaeorientalis</name>
    <name type="common">Yangtze finless porpoise</name>
    <name type="synonym">Neophocaena phocaenoides subsp. asiaeorientalis</name>
    <dbReference type="NCBI Taxonomy" id="1706337"/>
    <lineage>
        <taxon>Eukaryota</taxon>
        <taxon>Metazoa</taxon>
        <taxon>Chordata</taxon>
        <taxon>Craniata</taxon>
        <taxon>Vertebrata</taxon>
        <taxon>Euteleostomi</taxon>
        <taxon>Mammalia</taxon>
        <taxon>Eutheria</taxon>
        <taxon>Laurasiatheria</taxon>
        <taxon>Artiodactyla</taxon>
        <taxon>Whippomorpha</taxon>
        <taxon>Cetacea</taxon>
        <taxon>Odontoceti</taxon>
        <taxon>Phocoenidae</taxon>
        <taxon>Neophocaena</taxon>
    </lineage>
</organism>
<feature type="compositionally biased region" description="Basic and acidic residues" evidence="1">
    <location>
        <begin position="77"/>
        <end position="91"/>
    </location>
</feature>